<dbReference type="SUPFAM" id="SSF52200">
    <property type="entry name" value="Toll/Interleukin receptor TIR domain"/>
    <property type="match status" value="1"/>
</dbReference>
<dbReference type="AlphaFoldDB" id="A0AAN1XB75"/>
<evidence type="ECO:0000313" key="4">
    <source>
        <dbReference type="Proteomes" id="UP001320326"/>
    </source>
</evidence>
<evidence type="ECO:0000259" key="1">
    <source>
        <dbReference type="PROSITE" id="PS50104"/>
    </source>
</evidence>
<dbReference type="RefSeq" id="WP_269807800.1">
    <property type="nucleotide sequence ID" value="NZ_AP023423.1"/>
</dbReference>
<dbReference type="Gene3D" id="3.40.50.10140">
    <property type="entry name" value="Toll/interleukin-1 receptor homology (TIR) domain"/>
    <property type="match status" value="1"/>
</dbReference>
<reference evidence="3 4" key="1">
    <citation type="journal article" date="2022" name="Int. J. Syst. Evol. Microbiol.">
        <title>&lt;i&gt;Sideroxyarcus emersonii&lt;/i&gt; gen. nov. sp. nov., a neutrophilic, microaerobic iron- and thiosulfate-oxidizing bacterium isolated from iron-rich wetland sediment.</title>
        <authorList>
            <person name="Kato S."/>
            <person name="Itoh T."/>
            <person name="Iino T."/>
            <person name="Ohkuma M."/>
        </authorList>
    </citation>
    <scope>NUCLEOTIDE SEQUENCE [LARGE SCALE GENOMIC DNA]</scope>
    <source>
        <strain evidence="3 4">MIZ01</strain>
    </source>
</reference>
<proteinExistence type="predicted"/>
<name>A0AAN1XB75_9PROT</name>
<feature type="domain" description="SF4 helicase" evidence="2">
    <location>
        <begin position="179"/>
        <end position="437"/>
    </location>
</feature>
<dbReference type="PANTHER" id="PTHR30153:SF2">
    <property type="entry name" value="REPLICATIVE DNA HELICASE"/>
    <property type="match status" value="1"/>
</dbReference>
<dbReference type="InterPro" id="IPR000157">
    <property type="entry name" value="TIR_dom"/>
</dbReference>
<dbReference type="PANTHER" id="PTHR30153">
    <property type="entry name" value="REPLICATIVE DNA HELICASE DNAB"/>
    <property type="match status" value="1"/>
</dbReference>
<dbReference type="Pfam" id="PF03796">
    <property type="entry name" value="DnaB_C"/>
    <property type="match status" value="1"/>
</dbReference>
<organism evidence="3 4">
    <name type="scientific">Sideroxyarcus emersonii</name>
    <dbReference type="NCBI Taxonomy" id="2764705"/>
    <lineage>
        <taxon>Bacteria</taxon>
        <taxon>Pseudomonadati</taxon>
        <taxon>Pseudomonadota</taxon>
        <taxon>Betaproteobacteria</taxon>
        <taxon>Nitrosomonadales</taxon>
        <taxon>Gallionellaceae</taxon>
        <taxon>Sideroxyarcus</taxon>
    </lineage>
</organism>
<evidence type="ECO:0008006" key="5">
    <source>
        <dbReference type="Google" id="ProtNLM"/>
    </source>
</evidence>
<dbReference type="PROSITE" id="PS51199">
    <property type="entry name" value="SF4_HELICASE"/>
    <property type="match status" value="1"/>
</dbReference>
<dbReference type="Proteomes" id="UP001320326">
    <property type="component" value="Chromosome"/>
</dbReference>
<dbReference type="InterPro" id="IPR007694">
    <property type="entry name" value="DNA_helicase_DnaB-like_C"/>
</dbReference>
<dbReference type="Gene3D" id="3.40.50.300">
    <property type="entry name" value="P-loop containing nucleotide triphosphate hydrolases"/>
    <property type="match status" value="1"/>
</dbReference>
<dbReference type="SMART" id="SM00255">
    <property type="entry name" value="TIR"/>
    <property type="match status" value="1"/>
</dbReference>
<dbReference type="Pfam" id="PF13676">
    <property type="entry name" value="TIR_2"/>
    <property type="match status" value="1"/>
</dbReference>
<dbReference type="InterPro" id="IPR035897">
    <property type="entry name" value="Toll_tir_struct_dom_sf"/>
</dbReference>
<dbReference type="GO" id="GO:0007165">
    <property type="term" value="P:signal transduction"/>
    <property type="evidence" value="ECO:0007669"/>
    <property type="project" value="InterPro"/>
</dbReference>
<dbReference type="GO" id="GO:0006260">
    <property type="term" value="P:DNA replication"/>
    <property type="evidence" value="ECO:0007669"/>
    <property type="project" value="InterPro"/>
</dbReference>
<sequence>MTPLSLFISYSHKDEEYLAELEKHLSTLKREELIDTWHDREIIPGQEWERKIEAALETADIYIFLISPDFVASEYCIEKEVASALERHTEGTAIVIPIVVRSVDWLSTPLGRIQALPKDATPIASSRDRDAAWLGVVKGIRAAITELKKEDRAHRAIHISNMSSALTSLVEKIEVRYGNELKVGGYSSGLSNLDQVIDGIHPGDLICISAAPVMDRLALLVRIMHEVFVNKHHAGLVVTLRKTQEEIARRLCAAIGGISVRAMQRGELLDEDWSKLTHALGLANDAEIGFIEQSSIDINELIRAIDEFAVRNDKCDLVIIDHFDNVTGGKKADLLTQLGRYARKNKIPIIVAMGLEVDPSVRPNKRPVLKDLGEWAVLNEDLDVVIFVYQDGQYFPDSIGKGLVELIVAKNSRGSLGTFEAIYSHESQTITSKIQRRLIKRE</sequence>
<feature type="domain" description="TIR" evidence="1">
    <location>
        <begin position="2"/>
        <end position="144"/>
    </location>
</feature>
<dbReference type="GO" id="GO:0005524">
    <property type="term" value="F:ATP binding"/>
    <property type="evidence" value="ECO:0007669"/>
    <property type="project" value="InterPro"/>
</dbReference>
<keyword evidence="4" id="KW-1185">Reference proteome</keyword>
<evidence type="ECO:0000313" key="3">
    <source>
        <dbReference type="EMBL" id="BCK87959.1"/>
    </source>
</evidence>
<gene>
    <name evidence="3" type="ORF">MIZ01_1756</name>
</gene>
<dbReference type="GO" id="GO:0005829">
    <property type="term" value="C:cytosol"/>
    <property type="evidence" value="ECO:0007669"/>
    <property type="project" value="TreeGrafter"/>
</dbReference>
<dbReference type="InterPro" id="IPR027417">
    <property type="entry name" value="P-loop_NTPase"/>
</dbReference>
<evidence type="ECO:0000259" key="2">
    <source>
        <dbReference type="PROSITE" id="PS51199"/>
    </source>
</evidence>
<dbReference type="KEGG" id="seme:MIZ01_1756"/>
<dbReference type="PROSITE" id="PS50104">
    <property type="entry name" value="TIR"/>
    <property type="match status" value="1"/>
</dbReference>
<dbReference type="EMBL" id="AP023423">
    <property type="protein sequence ID" value="BCK87959.1"/>
    <property type="molecule type" value="Genomic_DNA"/>
</dbReference>
<dbReference type="SUPFAM" id="SSF52540">
    <property type="entry name" value="P-loop containing nucleoside triphosphate hydrolases"/>
    <property type="match status" value="1"/>
</dbReference>
<accession>A0AAN1XB75</accession>
<protein>
    <recommendedName>
        <fullName evidence="5">TIR domain-containing protein</fullName>
    </recommendedName>
</protein>
<dbReference type="GO" id="GO:0003678">
    <property type="term" value="F:DNA helicase activity"/>
    <property type="evidence" value="ECO:0007669"/>
    <property type="project" value="InterPro"/>
</dbReference>